<evidence type="ECO:0000313" key="2">
    <source>
        <dbReference type="EMBL" id="GAA4625673.1"/>
    </source>
</evidence>
<comment type="caution">
    <text evidence="2">The sequence shown here is derived from an EMBL/GenBank/DDBJ whole genome shotgun (WGS) entry which is preliminary data.</text>
</comment>
<keyword evidence="3" id="KW-1185">Reference proteome</keyword>
<proteinExistence type="predicted"/>
<dbReference type="SUPFAM" id="SSF53335">
    <property type="entry name" value="S-adenosyl-L-methionine-dependent methyltransferases"/>
    <property type="match status" value="1"/>
</dbReference>
<dbReference type="CDD" id="cd02440">
    <property type="entry name" value="AdoMet_MTases"/>
    <property type="match status" value="1"/>
</dbReference>
<dbReference type="Pfam" id="PF08241">
    <property type="entry name" value="Methyltransf_11"/>
    <property type="match status" value="1"/>
</dbReference>
<dbReference type="Proteomes" id="UP001501442">
    <property type="component" value="Unassembled WGS sequence"/>
</dbReference>
<accession>A0ABP8UC32</accession>
<evidence type="ECO:0000313" key="3">
    <source>
        <dbReference type="Proteomes" id="UP001501442"/>
    </source>
</evidence>
<reference evidence="3" key="1">
    <citation type="journal article" date="2019" name="Int. J. Syst. Evol. Microbiol.">
        <title>The Global Catalogue of Microorganisms (GCM) 10K type strain sequencing project: providing services to taxonomists for standard genome sequencing and annotation.</title>
        <authorList>
            <consortium name="The Broad Institute Genomics Platform"/>
            <consortium name="The Broad Institute Genome Sequencing Center for Infectious Disease"/>
            <person name="Wu L."/>
            <person name="Ma J."/>
        </authorList>
    </citation>
    <scope>NUCLEOTIDE SEQUENCE [LARGE SCALE GENOMIC DNA]</scope>
    <source>
        <strain evidence="3">JCM 17939</strain>
    </source>
</reference>
<feature type="domain" description="Methyltransferase type 11" evidence="1">
    <location>
        <begin position="48"/>
        <end position="78"/>
    </location>
</feature>
<evidence type="ECO:0000259" key="1">
    <source>
        <dbReference type="Pfam" id="PF08241"/>
    </source>
</evidence>
<organism evidence="2 3">
    <name type="scientific">Actinoallomurus vinaceus</name>
    <dbReference type="NCBI Taxonomy" id="1080074"/>
    <lineage>
        <taxon>Bacteria</taxon>
        <taxon>Bacillati</taxon>
        <taxon>Actinomycetota</taxon>
        <taxon>Actinomycetes</taxon>
        <taxon>Streptosporangiales</taxon>
        <taxon>Thermomonosporaceae</taxon>
        <taxon>Actinoallomurus</taxon>
    </lineage>
</organism>
<dbReference type="RefSeq" id="WP_345431474.1">
    <property type="nucleotide sequence ID" value="NZ_BAABHK010000004.1"/>
</dbReference>
<dbReference type="InterPro" id="IPR013216">
    <property type="entry name" value="Methyltransf_11"/>
</dbReference>
<sequence length="154" mass="16154">MAGPNRRDLGRVFNEVAELYDRVRPRYPDEMFADLATITGMNEWSSVLEVGCGTGQATRSLAAFGCTVTAIEPGTQMAVLLRPPSFANTIQPGEEAGDRRNMVGARKFVGAGQVPSAADPAGATLVGMATPADGLASLGDLIGSQRRRPTTSPC</sequence>
<dbReference type="InterPro" id="IPR029063">
    <property type="entry name" value="SAM-dependent_MTases_sf"/>
</dbReference>
<gene>
    <name evidence="2" type="ORF">GCM10023196_030740</name>
</gene>
<name>A0ABP8UC32_9ACTN</name>
<dbReference type="EMBL" id="BAABHK010000004">
    <property type="protein sequence ID" value="GAA4625673.1"/>
    <property type="molecule type" value="Genomic_DNA"/>
</dbReference>
<dbReference type="Gene3D" id="3.40.50.150">
    <property type="entry name" value="Vaccinia Virus protein VP39"/>
    <property type="match status" value="1"/>
</dbReference>
<protein>
    <recommendedName>
        <fullName evidence="1">Methyltransferase type 11 domain-containing protein</fullName>
    </recommendedName>
</protein>